<evidence type="ECO:0000256" key="3">
    <source>
        <dbReference type="PROSITE-ProRule" id="PRU00023"/>
    </source>
</evidence>
<proteinExistence type="predicted"/>
<name>A0A7S4KD01_9EUKA</name>
<keyword evidence="1" id="KW-0677">Repeat</keyword>
<dbReference type="EMBL" id="HBKR01008043">
    <property type="protein sequence ID" value="CAE2291002.1"/>
    <property type="molecule type" value="Transcribed_RNA"/>
</dbReference>
<evidence type="ECO:0000256" key="1">
    <source>
        <dbReference type="ARBA" id="ARBA00022737"/>
    </source>
</evidence>
<evidence type="ECO:0000256" key="2">
    <source>
        <dbReference type="ARBA" id="ARBA00023043"/>
    </source>
</evidence>
<reference evidence="4" key="1">
    <citation type="submission" date="2021-01" db="EMBL/GenBank/DDBJ databases">
        <authorList>
            <person name="Corre E."/>
            <person name="Pelletier E."/>
            <person name="Niang G."/>
            <person name="Scheremetjew M."/>
            <person name="Finn R."/>
            <person name="Kale V."/>
            <person name="Holt S."/>
            <person name="Cochrane G."/>
            <person name="Meng A."/>
            <person name="Brown T."/>
            <person name="Cohen L."/>
        </authorList>
    </citation>
    <scope>NUCLEOTIDE SEQUENCE</scope>
    <source>
        <strain evidence="4">SoJaBio B1-5/56/2</strain>
    </source>
</reference>
<feature type="repeat" description="ANK" evidence="3">
    <location>
        <begin position="70"/>
        <end position="106"/>
    </location>
</feature>
<organism evidence="4">
    <name type="scientific">Paramoeba aestuarina</name>
    <dbReference type="NCBI Taxonomy" id="180227"/>
    <lineage>
        <taxon>Eukaryota</taxon>
        <taxon>Amoebozoa</taxon>
        <taxon>Discosea</taxon>
        <taxon>Flabellinia</taxon>
        <taxon>Dactylopodida</taxon>
        <taxon>Paramoebidae</taxon>
        <taxon>Paramoeba</taxon>
    </lineage>
</organism>
<dbReference type="PROSITE" id="PS50297">
    <property type="entry name" value="ANK_REP_REGION"/>
    <property type="match status" value="1"/>
</dbReference>
<feature type="repeat" description="ANK" evidence="3">
    <location>
        <begin position="36"/>
        <end position="68"/>
    </location>
</feature>
<accession>A0A7S4KD01</accession>
<dbReference type="PRINTS" id="PR01415">
    <property type="entry name" value="ANKYRIN"/>
</dbReference>
<dbReference type="Gene3D" id="1.25.40.20">
    <property type="entry name" value="Ankyrin repeat-containing domain"/>
    <property type="match status" value="1"/>
</dbReference>
<keyword evidence="2 3" id="KW-0040">ANK repeat</keyword>
<sequence>MDFERGIWQAAMDGNLAKVKILVKKNKNNVSATDQSGYTPLHYACRHQKLEIVKFLIQNGSPTDPVTPSTLSTPLHRAVLGTNEDISIQILQFLVKNGGDVKRKDCDGATALDKAKHFEKKKVEEYLLSFK</sequence>
<gene>
    <name evidence="4" type="ORF">NAES01612_LOCUS5308</name>
</gene>
<dbReference type="SUPFAM" id="SSF48403">
    <property type="entry name" value="Ankyrin repeat"/>
    <property type="match status" value="1"/>
</dbReference>
<dbReference type="AlphaFoldDB" id="A0A7S4KD01"/>
<dbReference type="InterPro" id="IPR036770">
    <property type="entry name" value="Ankyrin_rpt-contain_sf"/>
</dbReference>
<dbReference type="Pfam" id="PF12796">
    <property type="entry name" value="Ank_2"/>
    <property type="match status" value="1"/>
</dbReference>
<dbReference type="SMART" id="SM00248">
    <property type="entry name" value="ANK"/>
    <property type="match status" value="3"/>
</dbReference>
<evidence type="ECO:0000313" key="4">
    <source>
        <dbReference type="EMBL" id="CAE2291002.1"/>
    </source>
</evidence>
<protein>
    <submittedName>
        <fullName evidence="4">Uncharacterized protein</fullName>
    </submittedName>
</protein>
<dbReference type="InterPro" id="IPR002110">
    <property type="entry name" value="Ankyrin_rpt"/>
</dbReference>
<dbReference type="PROSITE" id="PS50088">
    <property type="entry name" value="ANK_REPEAT"/>
    <property type="match status" value="2"/>
</dbReference>
<dbReference type="PANTHER" id="PTHR24171:SF9">
    <property type="entry name" value="ANKYRIN REPEAT DOMAIN-CONTAINING PROTEIN 39"/>
    <property type="match status" value="1"/>
</dbReference>
<dbReference type="PANTHER" id="PTHR24171">
    <property type="entry name" value="ANKYRIN REPEAT DOMAIN-CONTAINING PROTEIN 39-RELATED"/>
    <property type="match status" value="1"/>
</dbReference>